<name>A0A9Q0J7T9_9ROSI</name>
<dbReference type="EMBL" id="JAKUCV010005343">
    <property type="protein sequence ID" value="KAJ4831539.1"/>
    <property type="molecule type" value="Genomic_DNA"/>
</dbReference>
<dbReference type="InterPro" id="IPR046960">
    <property type="entry name" value="PPR_At4g14850-like_plant"/>
</dbReference>
<protein>
    <recommendedName>
        <fullName evidence="5">Pentatricopeptide repeat-containing protein</fullName>
    </recommendedName>
</protein>
<evidence type="ECO:0000313" key="3">
    <source>
        <dbReference type="EMBL" id="KAJ4831539.1"/>
    </source>
</evidence>
<dbReference type="PANTHER" id="PTHR47926:SF347">
    <property type="entry name" value="PENTATRICOPEPTIDE REPEAT-CONTAINING PROTEIN"/>
    <property type="match status" value="1"/>
</dbReference>
<dbReference type="PROSITE" id="PS51375">
    <property type="entry name" value="PPR"/>
    <property type="match status" value="1"/>
</dbReference>
<dbReference type="Proteomes" id="UP001141552">
    <property type="component" value="Unassembled WGS sequence"/>
</dbReference>
<feature type="repeat" description="PPR" evidence="2">
    <location>
        <begin position="8"/>
        <end position="42"/>
    </location>
</feature>
<organism evidence="3 4">
    <name type="scientific">Turnera subulata</name>
    <dbReference type="NCBI Taxonomy" id="218843"/>
    <lineage>
        <taxon>Eukaryota</taxon>
        <taxon>Viridiplantae</taxon>
        <taxon>Streptophyta</taxon>
        <taxon>Embryophyta</taxon>
        <taxon>Tracheophyta</taxon>
        <taxon>Spermatophyta</taxon>
        <taxon>Magnoliopsida</taxon>
        <taxon>eudicotyledons</taxon>
        <taxon>Gunneridae</taxon>
        <taxon>Pentapetalae</taxon>
        <taxon>rosids</taxon>
        <taxon>fabids</taxon>
        <taxon>Malpighiales</taxon>
        <taxon>Passifloraceae</taxon>
        <taxon>Turnera</taxon>
    </lineage>
</organism>
<comment type="caution">
    <text evidence="3">The sequence shown here is derived from an EMBL/GenBank/DDBJ whole genome shotgun (WGS) entry which is preliminary data.</text>
</comment>
<keyword evidence="1" id="KW-0677">Repeat</keyword>
<keyword evidence="4" id="KW-1185">Reference proteome</keyword>
<dbReference type="AlphaFoldDB" id="A0A9Q0J7T9"/>
<reference evidence="3" key="2">
    <citation type="journal article" date="2023" name="Plants (Basel)">
        <title>Annotation of the Turnera subulata (Passifloraceae) Draft Genome Reveals the S-Locus Evolved after the Divergence of Turneroideae from Passifloroideae in a Stepwise Manner.</title>
        <authorList>
            <person name="Henning P.M."/>
            <person name="Roalson E.H."/>
            <person name="Mir W."/>
            <person name="McCubbin A.G."/>
            <person name="Shore J.S."/>
        </authorList>
    </citation>
    <scope>NUCLEOTIDE SEQUENCE</scope>
    <source>
        <strain evidence="3">F60SS</strain>
    </source>
</reference>
<sequence length="133" mass="14984">MKLASLDDVFIGSSLLDMYCKSGFVSEGRKVFDEMPERNTVLCAIMISGYVGERMGKEALDVFEMMRREEEGLDKYVFTSVICALANPQFVDIGKQIHCFGVKNRWFVVVSVLNALITMYAKCRSLDDCLQVG</sequence>
<dbReference type="Gene3D" id="1.25.40.10">
    <property type="entry name" value="Tetratricopeptide repeat domain"/>
    <property type="match status" value="1"/>
</dbReference>
<evidence type="ECO:0000256" key="2">
    <source>
        <dbReference type="PROSITE-ProRule" id="PRU00708"/>
    </source>
</evidence>
<dbReference type="Pfam" id="PF01535">
    <property type="entry name" value="PPR"/>
    <property type="match status" value="3"/>
</dbReference>
<dbReference type="InterPro" id="IPR002885">
    <property type="entry name" value="PPR_rpt"/>
</dbReference>
<dbReference type="GO" id="GO:0003723">
    <property type="term" value="F:RNA binding"/>
    <property type="evidence" value="ECO:0007669"/>
    <property type="project" value="InterPro"/>
</dbReference>
<proteinExistence type="predicted"/>
<reference evidence="3" key="1">
    <citation type="submission" date="2022-02" db="EMBL/GenBank/DDBJ databases">
        <authorList>
            <person name="Henning P.M."/>
            <person name="McCubbin A.G."/>
            <person name="Shore J.S."/>
        </authorList>
    </citation>
    <scope>NUCLEOTIDE SEQUENCE</scope>
    <source>
        <strain evidence="3">F60SS</strain>
        <tissue evidence="3">Leaves</tissue>
    </source>
</reference>
<dbReference type="NCBIfam" id="TIGR00756">
    <property type="entry name" value="PPR"/>
    <property type="match status" value="2"/>
</dbReference>
<dbReference type="OrthoDB" id="829362at2759"/>
<dbReference type="InterPro" id="IPR011990">
    <property type="entry name" value="TPR-like_helical_dom_sf"/>
</dbReference>
<dbReference type="PANTHER" id="PTHR47926">
    <property type="entry name" value="PENTATRICOPEPTIDE REPEAT-CONTAINING PROTEIN"/>
    <property type="match status" value="1"/>
</dbReference>
<evidence type="ECO:0000313" key="4">
    <source>
        <dbReference type="Proteomes" id="UP001141552"/>
    </source>
</evidence>
<gene>
    <name evidence="3" type="ORF">Tsubulata_047477</name>
</gene>
<dbReference type="GO" id="GO:0009451">
    <property type="term" value="P:RNA modification"/>
    <property type="evidence" value="ECO:0007669"/>
    <property type="project" value="InterPro"/>
</dbReference>
<evidence type="ECO:0008006" key="5">
    <source>
        <dbReference type="Google" id="ProtNLM"/>
    </source>
</evidence>
<evidence type="ECO:0000256" key="1">
    <source>
        <dbReference type="ARBA" id="ARBA00022737"/>
    </source>
</evidence>
<accession>A0A9Q0J7T9</accession>